<feature type="transmembrane region" description="Helical" evidence="9">
    <location>
        <begin position="235"/>
        <end position="257"/>
    </location>
</feature>
<evidence type="ECO:0000256" key="8">
    <source>
        <dbReference type="ARBA" id="ARBA00023136"/>
    </source>
</evidence>
<feature type="transmembrane region" description="Helical" evidence="9">
    <location>
        <begin position="295"/>
        <end position="322"/>
    </location>
</feature>
<keyword evidence="8 9" id="KW-0472">Membrane</keyword>
<evidence type="ECO:0000313" key="13">
    <source>
        <dbReference type="Proteomes" id="UP000234331"/>
    </source>
</evidence>
<dbReference type="InterPro" id="IPR007348">
    <property type="entry name" value="CopC_dom"/>
</dbReference>
<evidence type="ECO:0000256" key="4">
    <source>
        <dbReference type="ARBA" id="ARBA00022723"/>
    </source>
</evidence>
<evidence type="ECO:0000256" key="2">
    <source>
        <dbReference type="ARBA" id="ARBA00022475"/>
    </source>
</evidence>
<dbReference type="GO" id="GO:0005886">
    <property type="term" value="C:plasma membrane"/>
    <property type="evidence" value="ECO:0007669"/>
    <property type="project" value="UniProtKB-SubCell"/>
</dbReference>
<gene>
    <name evidence="12" type="ORF">FRACA_2330011</name>
</gene>
<dbReference type="Gene3D" id="2.60.40.1220">
    <property type="match status" value="1"/>
</dbReference>
<feature type="transmembrane region" description="Helical" evidence="9">
    <location>
        <begin position="374"/>
        <end position="392"/>
    </location>
</feature>
<keyword evidence="4" id="KW-0479">Metal-binding</keyword>
<evidence type="ECO:0000256" key="3">
    <source>
        <dbReference type="ARBA" id="ARBA00022692"/>
    </source>
</evidence>
<organism evidence="12 13">
    <name type="scientific">Frankia canadensis</name>
    <dbReference type="NCBI Taxonomy" id="1836972"/>
    <lineage>
        <taxon>Bacteria</taxon>
        <taxon>Bacillati</taxon>
        <taxon>Actinomycetota</taxon>
        <taxon>Actinomycetes</taxon>
        <taxon>Frankiales</taxon>
        <taxon>Frankiaceae</taxon>
        <taxon>Frankia</taxon>
    </lineage>
</organism>
<evidence type="ECO:0000259" key="10">
    <source>
        <dbReference type="Pfam" id="PF04234"/>
    </source>
</evidence>
<dbReference type="Proteomes" id="UP000234331">
    <property type="component" value="Unassembled WGS sequence"/>
</dbReference>
<dbReference type="Pfam" id="PF05425">
    <property type="entry name" value="CopD"/>
    <property type="match status" value="1"/>
</dbReference>
<proteinExistence type="predicted"/>
<feature type="transmembrane region" description="Helical" evidence="9">
    <location>
        <begin position="334"/>
        <end position="354"/>
    </location>
</feature>
<accession>A0A2I2KRJ0</accession>
<feature type="transmembrane region" description="Helical" evidence="9">
    <location>
        <begin position="190"/>
        <end position="208"/>
    </location>
</feature>
<dbReference type="GO" id="GO:0046688">
    <property type="term" value="P:response to copper ion"/>
    <property type="evidence" value="ECO:0007669"/>
    <property type="project" value="InterPro"/>
</dbReference>
<evidence type="ECO:0000256" key="6">
    <source>
        <dbReference type="ARBA" id="ARBA00022989"/>
    </source>
</evidence>
<dbReference type="AlphaFoldDB" id="A0A2I2KRJ0"/>
<dbReference type="PANTHER" id="PTHR34820">
    <property type="entry name" value="INNER MEMBRANE PROTEIN YEBZ"/>
    <property type="match status" value="1"/>
</dbReference>
<dbReference type="EMBL" id="FZMO01000150">
    <property type="protein sequence ID" value="SNQ48284.1"/>
    <property type="molecule type" value="Genomic_DNA"/>
</dbReference>
<evidence type="ECO:0000256" key="5">
    <source>
        <dbReference type="ARBA" id="ARBA00022729"/>
    </source>
</evidence>
<dbReference type="InterPro" id="IPR032694">
    <property type="entry name" value="CopC/D"/>
</dbReference>
<protein>
    <submittedName>
        <fullName evidence="12">Putative copper export protein</fullName>
    </submittedName>
</protein>
<dbReference type="GO" id="GO:0006825">
    <property type="term" value="P:copper ion transport"/>
    <property type="evidence" value="ECO:0007669"/>
    <property type="project" value="InterPro"/>
</dbReference>
<keyword evidence="6 9" id="KW-1133">Transmembrane helix</keyword>
<reference evidence="12 13" key="1">
    <citation type="submission" date="2017-06" db="EMBL/GenBank/DDBJ databases">
        <authorList>
            <person name="Kim H.J."/>
            <person name="Triplett B.A."/>
        </authorList>
    </citation>
    <scope>NUCLEOTIDE SEQUENCE [LARGE SCALE GENOMIC DNA]</scope>
    <source>
        <strain evidence="12">FRACA_ARgP5</strain>
    </source>
</reference>
<keyword evidence="5" id="KW-0732">Signal</keyword>
<evidence type="ECO:0000256" key="9">
    <source>
        <dbReference type="SAM" id="Phobius"/>
    </source>
</evidence>
<dbReference type="GO" id="GO:0005507">
    <property type="term" value="F:copper ion binding"/>
    <property type="evidence" value="ECO:0007669"/>
    <property type="project" value="InterPro"/>
</dbReference>
<feature type="transmembrane region" description="Helical" evidence="9">
    <location>
        <begin position="269"/>
        <end position="289"/>
    </location>
</feature>
<feature type="domain" description="CopC" evidence="10">
    <location>
        <begin position="33"/>
        <end position="127"/>
    </location>
</feature>
<dbReference type="InterPro" id="IPR014755">
    <property type="entry name" value="Cu-Rt/internalin_Ig-like"/>
</dbReference>
<sequence length="557" mass="57558">MPVRRLLVVIGALASMAIASIVLGLGVAPASAHALLTGSDPVDGAALRTSPAKIVLSYSESVRVPRDSIRVIDGAGRRVDDGHAGPGAKASQAAVSLRPALPAGTYVVSWRMISADSHPVSGAFAFGIGGPPAAGAAHAEGDTAGSPVVGFLFGAARFLGYVGIGVLLGSCVFLAVLWPSGFRAAGLGRLVAAAWGLTAVDAVAQLLLQGPYAAGLGLGGVVRWSVLSATVEERYGHLLLVRLLALMLAAPLLRRAVRMGTLDAWRRGELAMLGLAVAISLAAIGHGSAGDLVGLAVVSLTLHVIGMSIWIGGLTVIALVLIRQATVRELAIVLPRWSRLAMGAVIAIVLSGLFQSWREIGTLPAVIDTSYGRMLLYKVWAVVGMLAIGGLARRWVRQHFGDDAGSDAAPGAAALAGLRRGVVFELGVGAVVLGMTAALVNMVPARTSYAPPFTGTAIAGPMTVKVRVAPTRVGTESVDVYAQAPTGKPQKLVAATAELSLPTADLGPFEVPLDLAEVGHARSDRIQAPLAGKWQLRLTLRLNDFDQYVTTLFYTVR</sequence>
<keyword evidence="13" id="KW-1185">Reference proteome</keyword>
<evidence type="ECO:0000256" key="7">
    <source>
        <dbReference type="ARBA" id="ARBA00023008"/>
    </source>
</evidence>
<keyword evidence="3 9" id="KW-0812">Transmembrane</keyword>
<feature type="transmembrane region" description="Helical" evidence="9">
    <location>
        <begin position="422"/>
        <end position="443"/>
    </location>
</feature>
<evidence type="ECO:0000313" key="12">
    <source>
        <dbReference type="EMBL" id="SNQ48284.1"/>
    </source>
</evidence>
<dbReference type="Pfam" id="PF04234">
    <property type="entry name" value="CopC"/>
    <property type="match status" value="1"/>
</dbReference>
<feature type="transmembrane region" description="Helical" evidence="9">
    <location>
        <begin position="158"/>
        <end position="178"/>
    </location>
</feature>
<feature type="domain" description="Copper resistance protein D" evidence="11">
    <location>
        <begin position="333"/>
        <end position="439"/>
    </location>
</feature>
<evidence type="ECO:0000256" key="1">
    <source>
        <dbReference type="ARBA" id="ARBA00004651"/>
    </source>
</evidence>
<dbReference type="PANTHER" id="PTHR34820:SF4">
    <property type="entry name" value="INNER MEMBRANE PROTEIN YEBZ"/>
    <property type="match status" value="1"/>
</dbReference>
<comment type="subcellular location">
    <subcellularLocation>
        <location evidence="1">Cell membrane</location>
        <topology evidence="1">Multi-pass membrane protein</topology>
    </subcellularLocation>
</comment>
<dbReference type="InterPro" id="IPR008457">
    <property type="entry name" value="Cu-R_CopD_dom"/>
</dbReference>
<keyword evidence="2" id="KW-1003">Cell membrane</keyword>
<dbReference type="GO" id="GO:0042597">
    <property type="term" value="C:periplasmic space"/>
    <property type="evidence" value="ECO:0007669"/>
    <property type="project" value="InterPro"/>
</dbReference>
<dbReference type="InterPro" id="IPR014756">
    <property type="entry name" value="Ig_E-set"/>
</dbReference>
<name>A0A2I2KRJ0_9ACTN</name>
<dbReference type="SUPFAM" id="SSF81296">
    <property type="entry name" value="E set domains"/>
    <property type="match status" value="1"/>
</dbReference>
<keyword evidence="7" id="KW-0186">Copper</keyword>
<evidence type="ECO:0000259" key="11">
    <source>
        <dbReference type="Pfam" id="PF05425"/>
    </source>
</evidence>